<keyword evidence="1" id="KW-0812">Transmembrane</keyword>
<feature type="transmembrane region" description="Helical" evidence="1">
    <location>
        <begin position="109"/>
        <end position="134"/>
    </location>
</feature>
<gene>
    <name evidence="2" type="ORF">FEI14_14205</name>
</gene>
<dbReference type="AlphaFoldDB" id="A0A5R8LMR7"/>
<comment type="caution">
    <text evidence="2">The sequence shown here is derived from an EMBL/GenBank/DDBJ whole genome shotgun (WGS) entry which is preliminary data.</text>
</comment>
<feature type="transmembrane region" description="Helical" evidence="1">
    <location>
        <begin position="146"/>
        <end position="165"/>
    </location>
</feature>
<keyword evidence="1" id="KW-1133">Transmembrane helix</keyword>
<proteinExistence type="predicted"/>
<evidence type="ECO:0000313" key="2">
    <source>
        <dbReference type="EMBL" id="TLF38507.1"/>
    </source>
</evidence>
<dbReference type="RefSeq" id="WP_075761229.1">
    <property type="nucleotide sequence ID" value="NZ_CP074379.1"/>
</dbReference>
<dbReference type="Proteomes" id="UP000307781">
    <property type="component" value="Unassembled WGS sequence"/>
</dbReference>
<protein>
    <submittedName>
        <fullName evidence="2">Stage II sporulation protein M</fullName>
    </submittedName>
</protein>
<evidence type="ECO:0000313" key="3">
    <source>
        <dbReference type="Proteomes" id="UP000307781"/>
    </source>
</evidence>
<accession>A0A5R8LMR7</accession>
<organism evidence="2 3">
    <name type="scientific">Lacticaseibacillus zeae</name>
    <name type="common">Lactobacillus zeae</name>
    <dbReference type="NCBI Taxonomy" id="57037"/>
    <lineage>
        <taxon>Bacteria</taxon>
        <taxon>Bacillati</taxon>
        <taxon>Bacillota</taxon>
        <taxon>Bacilli</taxon>
        <taxon>Lactobacillales</taxon>
        <taxon>Lactobacillaceae</taxon>
        <taxon>Lacticaseibacillus</taxon>
    </lineage>
</organism>
<evidence type="ECO:0000256" key="1">
    <source>
        <dbReference type="SAM" id="Phobius"/>
    </source>
</evidence>
<feature type="transmembrane region" description="Helical" evidence="1">
    <location>
        <begin position="56"/>
        <end position="78"/>
    </location>
</feature>
<dbReference type="InterPro" id="IPR002798">
    <property type="entry name" value="SpoIIM-like"/>
</dbReference>
<reference evidence="2 3" key="1">
    <citation type="submission" date="2019-05" db="EMBL/GenBank/DDBJ databases">
        <title>Genome-based reclassification of Lactobacillus casei as Lactobacillus casei subsp. casei. subsp.nov., description of Lactobacillus casei subsp. zeae subsp. nov., and emended description of Lactobacillus casei.</title>
        <authorList>
            <person name="Huang C.-H."/>
        </authorList>
    </citation>
    <scope>NUCLEOTIDE SEQUENCE [LARGE SCALE GENOMIC DNA]</scope>
    <source>
        <strain evidence="2 3">CRBIP24.58</strain>
    </source>
</reference>
<sequence>MKKSKVFLIKKTAILCPLSLFIFTEITISIAISLFLSSYHFPQNLPVDLKSQVIEFSFFKILVKNIFVSFLLISGFFLYKVSTVIVLLANAVSISFVLTLNIYTTGEVWYFLGLISIHGLVELSALMIAANIGFQRINLKIRTQRLAFRNTIVLILILLIISASLETFVTPLFWR</sequence>
<keyword evidence="1" id="KW-0472">Membrane</keyword>
<dbReference type="EMBL" id="VBWN01000017">
    <property type="protein sequence ID" value="TLF38507.1"/>
    <property type="molecule type" value="Genomic_DNA"/>
</dbReference>
<name>A0A5R8LMR7_LACZE</name>
<feature type="transmembrane region" description="Helical" evidence="1">
    <location>
        <begin position="85"/>
        <end position="103"/>
    </location>
</feature>
<feature type="transmembrane region" description="Helical" evidence="1">
    <location>
        <begin position="12"/>
        <end position="36"/>
    </location>
</feature>
<dbReference type="Pfam" id="PF01944">
    <property type="entry name" value="SpoIIM"/>
    <property type="match status" value="1"/>
</dbReference>